<gene>
    <name evidence="1" type="ORF">F7D42_10785</name>
</gene>
<name>A0A6A7VNI1_9BACT</name>
<dbReference type="Proteomes" id="UP000358159">
    <property type="component" value="Unassembled WGS sequence"/>
</dbReference>
<dbReference type="AlphaFoldDB" id="A0A6A7VNI1"/>
<reference evidence="1 2" key="1">
    <citation type="submission" date="2019-09" db="EMBL/GenBank/DDBJ databases">
        <title>Distinct polysaccharide growth profiles of human intestinal Prevotella copri isolates.</title>
        <authorList>
            <person name="Fehlner-Peach H."/>
            <person name="Magnabosco C."/>
            <person name="Raghavan V."/>
            <person name="Scher J.U."/>
            <person name="Tett A."/>
            <person name="Cox L.M."/>
            <person name="Gottsegen C."/>
            <person name="Watters A."/>
            <person name="Wiltshire- Gordon J.D."/>
            <person name="Segata N."/>
            <person name="Bonneau R."/>
            <person name="Littman D.R."/>
        </authorList>
    </citation>
    <scope>NUCLEOTIDE SEQUENCE [LARGE SCALE GENOMIC DNA]</scope>
    <source>
        <strain evidence="1 2">BVe41219</strain>
    </source>
</reference>
<dbReference type="RefSeq" id="WP_153094616.1">
    <property type="nucleotide sequence ID" value="NZ_VZAK01000057.1"/>
</dbReference>
<comment type="caution">
    <text evidence="1">The sequence shown here is derived from an EMBL/GenBank/DDBJ whole genome shotgun (WGS) entry which is preliminary data.</text>
</comment>
<organism evidence="1 2">
    <name type="scientific">Segatella copri</name>
    <dbReference type="NCBI Taxonomy" id="165179"/>
    <lineage>
        <taxon>Bacteria</taxon>
        <taxon>Pseudomonadati</taxon>
        <taxon>Bacteroidota</taxon>
        <taxon>Bacteroidia</taxon>
        <taxon>Bacteroidales</taxon>
        <taxon>Prevotellaceae</taxon>
        <taxon>Segatella</taxon>
    </lineage>
</organism>
<evidence type="ECO:0000313" key="1">
    <source>
        <dbReference type="EMBL" id="MQO56178.1"/>
    </source>
</evidence>
<evidence type="ECO:0000313" key="2">
    <source>
        <dbReference type="Proteomes" id="UP000358159"/>
    </source>
</evidence>
<sequence>MWAIAREHLVSSPLSQQFISTHHLPATSSVKTALKALVDKQLVSKTPTGYLISDRFFAKWLVRGGIIAN</sequence>
<protein>
    <submittedName>
        <fullName evidence="1">Uncharacterized protein</fullName>
    </submittedName>
</protein>
<dbReference type="EMBL" id="VZAZ01000047">
    <property type="protein sequence ID" value="MQO56178.1"/>
    <property type="molecule type" value="Genomic_DNA"/>
</dbReference>
<proteinExistence type="predicted"/>
<accession>A0A6A7VNI1</accession>